<dbReference type="Pfam" id="PF13843">
    <property type="entry name" value="DDE_Tnp_1_7"/>
    <property type="match status" value="1"/>
</dbReference>
<evidence type="ECO:0000256" key="2">
    <source>
        <dbReference type="SAM" id="MobiDB-lite"/>
    </source>
</evidence>
<dbReference type="FunFam" id="3.30.70.270:FF:000003">
    <property type="entry name" value="Transposon Ty3-G Gag-Pol polyprotein"/>
    <property type="match status" value="1"/>
</dbReference>
<feature type="region of interest" description="Disordered" evidence="2">
    <location>
        <begin position="2536"/>
        <end position="2555"/>
    </location>
</feature>
<feature type="compositionally biased region" description="Polar residues" evidence="2">
    <location>
        <begin position="2064"/>
        <end position="2077"/>
    </location>
</feature>
<feature type="region of interest" description="Disordered" evidence="2">
    <location>
        <begin position="1891"/>
        <end position="1913"/>
    </location>
</feature>
<dbReference type="Gene3D" id="3.30.70.270">
    <property type="match status" value="2"/>
</dbReference>
<feature type="compositionally biased region" description="Low complexity" evidence="2">
    <location>
        <begin position="2699"/>
        <end position="2712"/>
    </location>
</feature>
<keyword evidence="1" id="KW-0175">Coiled coil</keyword>
<sequence>MVKRVSEAAGIGLTLAWQTIKEMEETHGVKSPPRKRNRKILFDEGLAEVMYFVKKRMYQLDNIADEMELEFTVNTGSSDESDDLESLKDELQSLKNEIDQLKSATKTNGENIEVNGLIGQGAHISNEQLFDEMEDRQQRAYNIIISNLEESRCVTADERKTDDLNKVITLISSNGISNADIVQCVRLGKASNTRKRPLKVTFTSIIHARNVVFKVRTTNGIYINKNLTKYQQNMAYNTRLEFKTRVNSVIAGDFNIPRVDEIPPDNVAERLKQAVSFLGLQQCNGIRNCNSKLLDLFFSNTSCKVIRDFDPLVSEDGYHPALSVDMILASRGQNDFTNSDYSHIAYNFRKADFPTLYKEIQAIDWSLLKDLPTVDAMVDQFYHFLFEIVDRNVPTYKPWFNAHIIATLREKHKAWKKYKESGSQVHLANFKLLRTTSKKDISKAHSQFVLNVQNNIKSKPKDFWSYINLKKGGTRIPGRMYSENTLLDDPQNIVDAFASYFKSTFVQSDPYCNHNNVDAASSCFPTVNILKISETDIISAINRIPNKMTSGPDGLPGFLVRDCRYVLVEPLMIIFNASLESGCFPKEWKKSKVCPVFKSGKPSNISDYRPISLSSNFSKIFEIVLHSYIYSSVRSRFSPRQHGFIDRRSTMSNLLTFSQYVSESLDTQQQVDTIYTDFTKAFDQIDHNIIIKKLDMFGFSNKLIAFFESYLSGRQQYVHYHGVSSYPYATNSGVPQGSVLGPLIFTLFINDLPSVLDCEVLLYADDAKIFQTINSLSDADNLQRNLDRLNIWCTSNKLNLNPRKCKVMNYCRKKSEIPFVYSIGNTSLERCETVKDLGVHFDRELRFDTHIHHLTSSCARGKPSSRTTSGPGRENTTILSAVSASGLKAPPLIVFKGKNIWDSWITNEESGFAGTAYAASPKGWMDSDIFHNYFLKTLLPALGDVRPVLLIYDGHSTHVNVKLIELARENQITILKLPPHSSRHLLQPLDLAVFKSLKNNWDKELVVWQWKNVGVKIPKKKFSELIGQTWRNLSPDIIKNGFRKSRIFPFNRNVIPEEKFHPDALARWKNSQAELEEPQSKVRESQAELEEPHANLGDPQASTSNGYTPHVSKSNLLDHIGQTSRKRFHCKRLGRFQNKCPFKNSKPKAKREINEIATDSEKYKNPLVMPAVLNGKKVKCLVDTTTIIHQCVAKTLGLSVREDIGRPVLRGFSDNRVASTGTVNIHVRVGEASARLRVVVGIEFAICSPTLLVKKKTGDYRMCVDYRRLDATTIKDKYPLPLIDEQLDRLGGSTVLKIEYRAVIKYLVKKGKKAKEIFEDLAETYLNFSPSYATVKRWTRLFQQGRESIEDDPHPGRPQTVVTEENVKKVENLILQDRRIRVRQIADELKISTERIHEIIHNYLHMSKVCARWVPKMLTPFDKQRRVQCSRQFLDLSANDFHGILHRIITVDETWIYEYDPESKMESMQWVKTGENAPRKFKRQRVQTKLMATIFWDAEGILLIDYLPKGSTMNAIYYASLTSKVRSIVLEKRRGKLSCGILLLQDNAPCHTAKVSKQAVVDAGFEKMEHPPYSPDLAPSDYYLFPIARAEKESDSTDDTLYSSGAEEPSTSSNRKASQLSRAFQAEELTYAAKVSLKAAGKRDESKSAEIQLQALLDHTVSRILEVQKPVILSLHPESITNLVLLVKWVCDDTASTQTCYICKATPKEMNHIDKVVGRPENEAAVQFGLSTLHAWIRCFECLLQVSYRLEIKKWRVHRDDDKAAVEERKRLIKERFRIKMGLLVDQPKSGGNGSINDGNTARTFFKNNSLSASITGIHEQIITRFAVILQTLSCGYEVDPEEFHKYALQPQDCLFPRIHVLYGNYPKRTVSSCYETFLLLKEPPIRASEEAVRYGGSEDDSDTYEMSSEEEEDPYNYTVLPAGKTVTSLPASSKRRLFSFVHLSLERKSLTVRVNRLGYETTIFFDRVKTASVKKSRHRSRRWTRQFDRFRGPVITMTSERNGEQNQSREHFGGNVRACMSANHATSARENGSSIDEVWELEQMQEESQQSPQIEFESDSESQRNIAAQDETTQDVTEQDAILSPVPRRNKKKKTTGDLRLEKAFRILEQAGDSDESQAFGIFVGKKLKTYTAFTRSGVQHAISNILFNADRGYYEPQQQYSKQDQSPSLVSERQHSTFLIHLPPSLATTASDELVMSFLKIEDYKKDQRRAKALELSLFYYIPRDNDYVFAIPGSSISWGKGDVAIRSLARKMNLENPHVQFLLSNVENGHYEYVRMPFGIKNAPATFQRVMDNVLKELQGKVYFVYMDDIIIFSTSLQEHTSNLRLVFEKRKCRFKIHLDKSEFLHKEVEFLGHVITPGGIKPNPKKMEAIKKFPIPKTVKDIKSFLGLLRYYRRFIKNFAKITKPPTKCLKKGTTSSHGEDPVTDTATVPDQDTLDLSNRSEDIGIQCELGTEMHYKYAEDKNDCLEDQSIHSSDFSESDISDSDSDILEDHDSKNECDSDAEEFDEAVMALYKKWLTKAELEAEANQIIDEDFSDAENQTSGNEDKEDVVEKKQAEQYEHQSNHVPKQQKKIHMVENEDASADKIETDSNRNQMKNKKLVNLKHRKKEKLDFYFSRTWDITGNEEIQEFSGSQPLYSSEMSPSFQVVPQYLFVFVMDKAEERRLLELYDTVETPSGSDFDDSDADPDFLDESSDNVNSVSSDSPDSSIVGQTNQPTATVVPAANVQNWNIPNINSIRDLVYNPNQETIEVNPDILETMPDATPYQFFSLFVGDDVINLIVNETNRYAQQLIQNKNLKRKARLKRWTPTDASEIRNFLGILLWMGLVQMLSIACYWKKDGIYQCNIPKYMSRNRFELLLSTFHLSDNLAAPAGDRLYKVQPLIYMMVTNFNNVVIPEEFLCIDQSMIPFLGRLSFRQYIQNKRHPYGIKVFKLCAKGFYTLQYKIYAGKEAVADMAVSTKVVMELMQPYLNFGRTLYTDNWYTSIPLALILLDNETHLVGTIRQNRKDIPVEVSKKKLKKGETIAKQNDDGIMVLKWKDRRDVLMLSTKHLDAMTAVAQRSGEKFKPDVVQNYNTGKSFIDLSDHQQSP</sequence>
<dbReference type="PROSITE" id="PS50878">
    <property type="entry name" value="RT_POL"/>
    <property type="match status" value="1"/>
</dbReference>
<protein>
    <recommendedName>
        <fullName evidence="3">Reverse transcriptase domain-containing protein</fullName>
    </recommendedName>
</protein>
<feature type="compositionally biased region" description="Basic and acidic residues" evidence="2">
    <location>
        <begin position="2493"/>
        <end position="2502"/>
    </location>
</feature>
<dbReference type="InterPro" id="IPR029526">
    <property type="entry name" value="PGBD"/>
</dbReference>
<feature type="compositionally biased region" description="Polar residues" evidence="2">
    <location>
        <begin position="2429"/>
        <end position="2442"/>
    </location>
</feature>
<feature type="region of interest" description="Disordered" evidence="2">
    <location>
        <begin position="2475"/>
        <end position="2505"/>
    </location>
</feature>
<dbReference type="Proteomes" id="UP000719412">
    <property type="component" value="Unassembled WGS sequence"/>
</dbReference>
<feature type="compositionally biased region" description="Basic and acidic residues" evidence="2">
    <location>
        <begin position="1078"/>
        <end position="1093"/>
    </location>
</feature>
<dbReference type="Pfam" id="PF00078">
    <property type="entry name" value="RVT_1"/>
    <property type="match status" value="2"/>
</dbReference>
<dbReference type="CDD" id="cd01650">
    <property type="entry name" value="RT_nLTR_like"/>
    <property type="match status" value="1"/>
</dbReference>
<dbReference type="Gene3D" id="3.30.420.10">
    <property type="entry name" value="Ribonuclease H-like superfamily/Ribonuclease H"/>
    <property type="match status" value="2"/>
</dbReference>
<dbReference type="GO" id="GO:0071897">
    <property type="term" value="P:DNA biosynthetic process"/>
    <property type="evidence" value="ECO:0007669"/>
    <property type="project" value="UniProtKB-ARBA"/>
</dbReference>
<reference evidence="4" key="1">
    <citation type="journal article" date="2020" name="J Insects Food Feed">
        <title>The yellow mealworm (Tenebrio molitor) genome: a resource for the emerging insects as food and feed industry.</title>
        <authorList>
            <person name="Eriksson T."/>
            <person name="Andere A."/>
            <person name="Kelstrup H."/>
            <person name="Emery V."/>
            <person name="Picard C."/>
        </authorList>
    </citation>
    <scope>NUCLEOTIDE SEQUENCE</scope>
    <source>
        <strain evidence="4">Stoneville</strain>
        <tissue evidence="4">Whole head</tissue>
    </source>
</reference>
<feature type="region of interest" description="Disordered" evidence="2">
    <location>
        <begin position="2414"/>
        <end position="2444"/>
    </location>
</feature>
<dbReference type="InterPro" id="IPR041426">
    <property type="entry name" value="Mos1_HTH"/>
</dbReference>
<dbReference type="GO" id="GO:0003676">
    <property type="term" value="F:nucleic acid binding"/>
    <property type="evidence" value="ECO:0007669"/>
    <property type="project" value="InterPro"/>
</dbReference>
<evidence type="ECO:0000256" key="1">
    <source>
        <dbReference type="SAM" id="Coils"/>
    </source>
</evidence>
<dbReference type="Gene3D" id="1.10.10.1450">
    <property type="match status" value="1"/>
</dbReference>
<dbReference type="InterPro" id="IPR001888">
    <property type="entry name" value="Transposase_1"/>
</dbReference>
<dbReference type="InterPro" id="IPR036397">
    <property type="entry name" value="RNaseH_sf"/>
</dbReference>
<accession>A0A8J6L760</accession>
<dbReference type="InterPro" id="IPR000477">
    <property type="entry name" value="RT_dom"/>
</dbReference>
<feature type="region of interest" description="Disordered" evidence="2">
    <location>
        <begin position="1595"/>
        <end position="1619"/>
    </location>
</feature>
<name>A0A8J6L760_TENMO</name>
<dbReference type="EMBL" id="JABDTM020025786">
    <property type="protein sequence ID" value="KAH0812799.1"/>
    <property type="molecule type" value="Genomic_DNA"/>
</dbReference>
<evidence type="ECO:0000313" key="5">
    <source>
        <dbReference type="Proteomes" id="UP000719412"/>
    </source>
</evidence>
<dbReference type="Gene3D" id="3.10.10.10">
    <property type="entry name" value="HIV Type 1 Reverse Transcriptase, subunit A, domain 1"/>
    <property type="match status" value="1"/>
</dbReference>
<feature type="domain" description="Reverse transcriptase" evidence="3">
    <location>
        <begin position="577"/>
        <end position="823"/>
    </location>
</feature>
<feature type="compositionally biased region" description="Acidic residues" evidence="2">
    <location>
        <begin position="2683"/>
        <end position="2698"/>
    </location>
</feature>
<dbReference type="PANTHER" id="PTHR46060">
    <property type="entry name" value="MARINER MOS1 TRANSPOSASE-LIKE PROTEIN"/>
    <property type="match status" value="1"/>
</dbReference>
<feature type="compositionally biased region" description="Polar residues" evidence="2">
    <location>
        <begin position="1100"/>
        <end position="1115"/>
    </location>
</feature>
<organism evidence="4 5">
    <name type="scientific">Tenebrio molitor</name>
    <name type="common">Yellow mealworm beetle</name>
    <dbReference type="NCBI Taxonomy" id="7067"/>
    <lineage>
        <taxon>Eukaryota</taxon>
        <taxon>Metazoa</taxon>
        <taxon>Ecdysozoa</taxon>
        <taxon>Arthropoda</taxon>
        <taxon>Hexapoda</taxon>
        <taxon>Insecta</taxon>
        <taxon>Pterygota</taxon>
        <taxon>Neoptera</taxon>
        <taxon>Endopterygota</taxon>
        <taxon>Coleoptera</taxon>
        <taxon>Polyphaga</taxon>
        <taxon>Cucujiformia</taxon>
        <taxon>Tenebrionidae</taxon>
        <taxon>Tenebrio</taxon>
    </lineage>
</organism>
<proteinExistence type="predicted"/>
<feature type="compositionally biased region" description="Low complexity" evidence="2">
    <location>
        <begin position="2047"/>
        <end position="2056"/>
    </location>
</feature>
<feature type="compositionally biased region" description="Acidic residues" evidence="2">
    <location>
        <begin position="2481"/>
        <end position="2492"/>
    </location>
</feature>
<dbReference type="Pfam" id="PF03184">
    <property type="entry name" value="DDE_1"/>
    <property type="match status" value="1"/>
</dbReference>
<reference evidence="4" key="2">
    <citation type="submission" date="2021-08" db="EMBL/GenBank/DDBJ databases">
        <authorList>
            <person name="Eriksson T."/>
        </authorList>
    </citation>
    <scope>NUCLEOTIDE SEQUENCE</scope>
    <source>
        <strain evidence="4">Stoneville</strain>
        <tissue evidence="4">Whole head</tissue>
    </source>
</reference>
<gene>
    <name evidence="4" type="ORF">GEV33_009992</name>
</gene>
<feature type="region of interest" description="Disordered" evidence="2">
    <location>
        <begin position="2677"/>
        <end position="2717"/>
    </location>
</feature>
<evidence type="ECO:0000313" key="4">
    <source>
        <dbReference type="EMBL" id="KAH0812799.1"/>
    </source>
</evidence>
<evidence type="ECO:0000259" key="3">
    <source>
        <dbReference type="PROSITE" id="PS50878"/>
    </source>
</evidence>
<comment type="caution">
    <text evidence="4">The sequence shown here is derived from an EMBL/GenBank/DDBJ whole genome shotgun (WGS) entry which is preliminary data.</text>
</comment>
<feature type="region of interest" description="Disordered" evidence="2">
    <location>
        <begin position="1071"/>
        <end position="1118"/>
    </location>
</feature>
<dbReference type="SUPFAM" id="SSF56672">
    <property type="entry name" value="DNA/RNA polymerases"/>
    <property type="match status" value="3"/>
</dbReference>
<dbReference type="InterPro" id="IPR043502">
    <property type="entry name" value="DNA/RNA_pol_sf"/>
</dbReference>
<dbReference type="InterPro" id="IPR052709">
    <property type="entry name" value="Transposase-MT_Hybrid"/>
</dbReference>
<feature type="compositionally biased region" description="Polar residues" evidence="2">
    <location>
        <begin position="1599"/>
        <end position="1619"/>
    </location>
</feature>
<feature type="compositionally biased region" description="Acidic residues" evidence="2">
    <location>
        <begin position="1898"/>
        <end position="1913"/>
    </location>
</feature>
<keyword evidence="5" id="KW-1185">Reference proteome</keyword>
<feature type="region of interest" description="Disordered" evidence="2">
    <location>
        <begin position="2044"/>
        <end position="2080"/>
    </location>
</feature>
<dbReference type="InterPro" id="IPR004875">
    <property type="entry name" value="DDE_SF_endonuclease_dom"/>
</dbReference>
<feature type="coiled-coil region" evidence="1">
    <location>
        <begin position="77"/>
        <end position="104"/>
    </location>
</feature>
<dbReference type="PANTHER" id="PTHR46060:SF1">
    <property type="entry name" value="MARINER MOS1 TRANSPOSASE-LIKE PROTEIN"/>
    <property type="match status" value="1"/>
</dbReference>
<dbReference type="InterPro" id="IPR043128">
    <property type="entry name" value="Rev_trsase/Diguanyl_cyclase"/>
</dbReference>
<dbReference type="CDD" id="cd01647">
    <property type="entry name" value="RT_LTR"/>
    <property type="match status" value="1"/>
</dbReference>
<dbReference type="Pfam" id="PF17906">
    <property type="entry name" value="HTH_48"/>
    <property type="match status" value="1"/>
</dbReference>
<dbReference type="Pfam" id="PF01359">
    <property type="entry name" value="Transposase_1"/>
    <property type="match status" value="1"/>
</dbReference>